<feature type="transmembrane region" description="Helical" evidence="2">
    <location>
        <begin position="448"/>
        <end position="466"/>
    </location>
</feature>
<proteinExistence type="predicted"/>
<organism evidence="4 5">
    <name type="scientific">Alkalicella caledoniensis</name>
    <dbReference type="NCBI Taxonomy" id="2731377"/>
    <lineage>
        <taxon>Bacteria</taxon>
        <taxon>Bacillati</taxon>
        <taxon>Bacillota</taxon>
        <taxon>Clostridia</taxon>
        <taxon>Eubacteriales</taxon>
        <taxon>Proteinivoracaceae</taxon>
        <taxon>Alkalicella</taxon>
    </lineage>
</organism>
<gene>
    <name evidence="4" type="ORF">HYG86_10225</name>
</gene>
<evidence type="ECO:0000256" key="1">
    <source>
        <dbReference type="SAM" id="Coils"/>
    </source>
</evidence>
<dbReference type="RefSeq" id="WP_213165474.1">
    <property type="nucleotide sequence ID" value="NZ_CP058559.1"/>
</dbReference>
<dbReference type="Gene3D" id="3.40.50.300">
    <property type="entry name" value="P-loop containing nucleotide triphosphate hydrolases"/>
    <property type="match status" value="2"/>
</dbReference>
<dbReference type="PANTHER" id="PTHR41259:SF1">
    <property type="entry name" value="DOUBLE-STRAND BREAK REPAIR RAD50 ATPASE, PUTATIVE-RELATED"/>
    <property type="match status" value="1"/>
</dbReference>
<dbReference type="AlphaFoldDB" id="A0A7G9W8U7"/>
<feature type="coiled-coil region" evidence="1">
    <location>
        <begin position="654"/>
        <end position="684"/>
    </location>
</feature>
<dbReference type="SUPFAM" id="SSF52540">
    <property type="entry name" value="P-loop containing nucleoside triphosphate hydrolases"/>
    <property type="match status" value="1"/>
</dbReference>
<dbReference type="Pfam" id="PF13514">
    <property type="entry name" value="AAA_27"/>
    <property type="match status" value="1"/>
</dbReference>
<keyword evidence="2" id="KW-0812">Transmembrane</keyword>
<protein>
    <submittedName>
        <fullName evidence="4">AAA family ATPase</fullName>
    </submittedName>
</protein>
<dbReference type="EMBL" id="CP058559">
    <property type="protein sequence ID" value="QNO15109.1"/>
    <property type="molecule type" value="Genomic_DNA"/>
</dbReference>
<dbReference type="KEGG" id="acae:HYG86_10225"/>
<dbReference type="Proteomes" id="UP000516160">
    <property type="component" value="Chromosome"/>
</dbReference>
<sequence length="967" mass="111132">MKIVKIEIDGFGLHRDLKLDNIKEGINVIYGNNEAGKSTIKNFLSSLLFGFKSRSSLKRYEPINGGTHGGKITVINGDDMVELSRLSINNRSNPDLALTSLKNPSKKLETQQLLQGINQNVYDNVFSFGLEELQNLKSLTDQEVMDYIYTAGFGFSKASMPKVKKQLNDLCDSLWKPKGKKIINNHIEELSKVIKSKNAIQNLQEKYIDLNMKKEEASKEILSLEIKIKKLNKEQSILHDYIKGMPRFVELRNAQEMSAKIHLKGSYSDTDYNSMMNLESNYAICAKDLEDKAEILNKIKLEMESLCIDRKILVAEPEIKTLQREGEMVNTILKLENDNEIKKRQLQEKINSTMALVGDSIGTDRIKNFNVSLEQRVAINEAIDVYREKERELLLLNRELADLQEDKGVINNRYPNILEQQSTNSIESRIAILHEYLRASENTGQGKMVQFFALIMYFTTLIIMALNSYSFWSIIGVAAMGILFPLSQWYTTNRKVKNIGKITRGFEGEFEGVLSVEMVKSKIKDFEESLLQIQNRKTKLEDINSKIQLKEGKLKDIQGFLEELSFEISLMLREVGLKEKLNINSIVEVIRNIAQIKEYMKELDTVEERISSQEQKKVSFFTKTKEICDMIGIAFEGLRFEDAVGQVTMISEKLNEEKKKANKLELLVQKYDSAKIEHAKLLEKEKTYSDEIQVLLTKGEATDLSNYKEKFKLYKEREGLLKEVVAATEKIQTIFTQGIDEVLSNFQKLSFNSLNEERERVLGDLEAVNSEYKKLVQEKGELLKEIQQIEQQEDIDKILIEEERLQGKISADIEKWATAKLAINLLDLAIKEYEEKTQPEVFKRAESYFSKITEGKYSRIMLLGEDKNIVVLDNKGAAIKPELLSRGTQEQLYICIRLGVIDEFSKKNGKLPVVFDDVLVNFDERRTKNALEVIKDFSSNHQVLFFTCHKHIVKEMEKNKEINVISL</sequence>
<dbReference type="InterPro" id="IPR027417">
    <property type="entry name" value="P-loop_NTPase"/>
</dbReference>
<keyword evidence="2" id="KW-0472">Membrane</keyword>
<dbReference type="InterPro" id="IPR038734">
    <property type="entry name" value="YhaN_AAA"/>
</dbReference>
<dbReference type="PANTHER" id="PTHR41259">
    <property type="entry name" value="DOUBLE-STRAND BREAK REPAIR RAD50 ATPASE, PUTATIVE-RELATED"/>
    <property type="match status" value="1"/>
</dbReference>
<name>A0A7G9W8U7_ALKCA</name>
<keyword evidence="2" id="KW-1133">Transmembrane helix</keyword>
<evidence type="ECO:0000259" key="3">
    <source>
        <dbReference type="Pfam" id="PF13514"/>
    </source>
</evidence>
<feature type="domain" description="YhaN AAA" evidence="3">
    <location>
        <begin position="1"/>
        <end position="198"/>
    </location>
</feature>
<evidence type="ECO:0000313" key="4">
    <source>
        <dbReference type="EMBL" id="QNO15109.1"/>
    </source>
</evidence>
<evidence type="ECO:0000256" key="2">
    <source>
        <dbReference type="SAM" id="Phobius"/>
    </source>
</evidence>
<keyword evidence="1" id="KW-0175">Coiled coil</keyword>
<accession>A0A7G9W8U7</accession>
<reference evidence="4 5" key="1">
    <citation type="submission" date="2020-07" db="EMBL/GenBank/DDBJ databases">
        <title>Alkalicella. sp. LB2 genome.</title>
        <authorList>
            <person name="Postec A."/>
            <person name="Quemeneur M."/>
        </authorList>
    </citation>
    <scope>NUCLEOTIDE SEQUENCE [LARGE SCALE GENOMIC DNA]</scope>
    <source>
        <strain evidence="4 5">LB2</strain>
    </source>
</reference>
<feature type="coiled-coil region" evidence="1">
    <location>
        <begin position="516"/>
        <end position="543"/>
    </location>
</feature>
<keyword evidence="5" id="KW-1185">Reference proteome</keyword>
<feature type="coiled-coil region" evidence="1">
    <location>
        <begin position="193"/>
        <end position="234"/>
    </location>
</feature>
<feature type="coiled-coil region" evidence="1">
    <location>
        <begin position="379"/>
        <end position="406"/>
    </location>
</feature>
<evidence type="ECO:0000313" key="5">
    <source>
        <dbReference type="Proteomes" id="UP000516160"/>
    </source>
</evidence>
<feature type="coiled-coil region" evidence="1">
    <location>
        <begin position="751"/>
        <end position="792"/>
    </location>
</feature>
<feature type="transmembrane region" description="Helical" evidence="2">
    <location>
        <begin position="472"/>
        <end position="491"/>
    </location>
</feature>